<dbReference type="Gene3D" id="3.10.129.10">
    <property type="entry name" value="Hotdog Thioesterase"/>
    <property type="match status" value="1"/>
</dbReference>
<dbReference type="RefSeq" id="WP_140010189.1">
    <property type="nucleotide sequence ID" value="NZ_JBHMDG010000014.1"/>
</dbReference>
<dbReference type="InterPro" id="IPR025540">
    <property type="entry name" value="FlK"/>
</dbReference>
<evidence type="ECO:0000259" key="1">
    <source>
        <dbReference type="Pfam" id="PF22636"/>
    </source>
</evidence>
<comment type="caution">
    <text evidence="2">The sequence shown here is derived from an EMBL/GenBank/DDBJ whole genome shotgun (WGS) entry which is preliminary data.</text>
</comment>
<organism evidence="2 3">
    <name type="scientific">Nocardioides plantarum</name>
    <dbReference type="NCBI Taxonomy" id="29299"/>
    <lineage>
        <taxon>Bacteria</taxon>
        <taxon>Bacillati</taxon>
        <taxon>Actinomycetota</taxon>
        <taxon>Actinomycetes</taxon>
        <taxon>Propionibacteriales</taxon>
        <taxon>Nocardioidaceae</taxon>
        <taxon>Nocardioides</taxon>
    </lineage>
</organism>
<sequence length="145" mass="15244">MTAPVRQAPPVARARPVPPLARTASLARVVETGHLATAWANDLPVLATPVLLWWAELAAIAAIAPDVGPEVAPGWMSVGAAHDVRHLAPTRLGATVRVSATLVEVEGASLTFEVAAHDGDRPVLSGTHVRGIVDRERFRAAHDLV</sequence>
<dbReference type="InterPro" id="IPR029069">
    <property type="entry name" value="HotDog_dom_sf"/>
</dbReference>
<accession>A0ABV5KDT4</accession>
<proteinExistence type="predicted"/>
<evidence type="ECO:0000313" key="2">
    <source>
        <dbReference type="EMBL" id="MFB9313794.1"/>
    </source>
</evidence>
<dbReference type="PANTHER" id="PTHR36934">
    <property type="entry name" value="BLR0278 PROTEIN"/>
    <property type="match status" value="1"/>
</dbReference>
<protein>
    <submittedName>
        <fullName evidence="2">Thioesterase family protein</fullName>
    </submittedName>
</protein>
<reference evidence="2 3" key="1">
    <citation type="submission" date="2024-09" db="EMBL/GenBank/DDBJ databases">
        <authorList>
            <person name="Sun Q."/>
            <person name="Mori K."/>
        </authorList>
    </citation>
    <scope>NUCLEOTIDE SEQUENCE [LARGE SCALE GENOMIC DNA]</scope>
    <source>
        <strain evidence="2 3">JCM 9626</strain>
    </source>
</reference>
<gene>
    <name evidence="2" type="ORF">ACFFRI_12140</name>
</gene>
<dbReference type="Pfam" id="PF22636">
    <property type="entry name" value="FlK"/>
    <property type="match status" value="1"/>
</dbReference>
<dbReference type="Proteomes" id="UP001589750">
    <property type="component" value="Unassembled WGS sequence"/>
</dbReference>
<dbReference type="EMBL" id="JBHMDG010000014">
    <property type="protein sequence ID" value="MFB9313794.1"/>
    <property type="molecule type" value="Genomic_DNA"/>
</dbReference>
<keyword evidence="3" id="KW-1185">Reference proteome</keyword>
<dbReference type="PANTHER" id="PTHR36934:SF1">
    <property type="entry name" value="THIOESTERASE DOMAIN-CONTAINING PROTEIN"/>
    <property type="match status" value="1"/>
</dbReference>
<name>A0ABV5KDT4_9ACTN</name>
<feature type="domain" description="Fluoroacetyl-CoA-specific thioesterase-like" evidence="1">
    <location>
        <begin position="33"/>
        <end position="136"/>
    </location>
</feature>
<dbReference type="InterPro" id="IPR054485">
    <property type="entry name" value="FlK-like_dom"/>
</dbReference>
<dbReference type="SUPFAM" id="SSF54637">
    <property type="entry name" value="Thioesterase/thiol ester dehydrase-isomerase"/>
    <property type="match status" value="1"/>
</dbReference>
<evidence type="ECO:0000313" key="3">
    <source>
        <dbReference type="Proteomes" id="UP001589750"/>
    </source>
</evidence>